<dbReference type="Proteomes" id="UP000630887">
    <property type="component" value="Unassembled WGS sequence"/>
</dbReference>
<proteinExistence type="predicted"/>
<evidence type="ECO:0000313" key="2">
    <source>
        <dbReference type="EMBL" id="GIG08805.1"/>
    </source>
</evidence>
<dbReference type="PROSITE" id="PS51257">
    <property type="entry name" value="PROKAR_LIPOPROTEIN"/>
    <property type="match status" value="1"/>
</dbReference>
<dbReference type="RefSeq" id="WP_203695127.1">
    <property type="nucleotide sequence ID" value="NZ_BAAALC010000020.1"/>
</dbReference>
<evidence type="ECO:0000313" key="3">
    <source>
        <dbReference type="Proteomes" id="UP000630887"/>
    </source>
</evidence>
<accession>A0A8J3L9N0</accession>
<feature type="chain" id="PRO_5038711841" description="Lipoprotein LprG" evidence="1">
    <location>
        <begin position="21"/>
        <end position="218"/>
    </location>
</feature>
<protein>
    <recommendedName>
        <fullName evidence="4">Lipoprotein LprG</fullName>
    </recommendedName>
</protein>
<sequence length="218" mass="22024">MRKIHSLPALALAAALSLFAAGCAGDRAPASAEPFAALVTRGVDVDYTPLATPAAAIAAGELIVEGTLTGVTTGIDLQFANTAYTERWDGAYVTLVVTVDRVVAGNPAQVHNGKVFVQVLKNKAVSPEALAGANANPKVVAVLDNLAGWTPGGGATVVRPTTVPAAAPLFAAYTDGLWLQGTADTVMFGLGAEPGELGTAWGGADTVAEYAAKIRQVG</sequence>
<reference evidence="2 3" key="1">
    <citation type="submission" date="2021-01" db="EMBL/GenBank/DDBJ databases">
        <title>Whole genome shotgun sequence of Catellatospora coxensis NBRC 107359.</title>
        <authorList>
            <person name="Komaki H."/>
            <person name="Tamura T."/>
        </authorList>
    </citation>
    <scope>NUCLEOTIDE SEQUENCE [LARGE SCALE GENOMIC DNA]</scope>
    <source>
        <strain evidence="2 3">NBRC 107359</strain>
    </source>
</reference>
<keyword evidence="1" id="KW-0732">Signal</keyword>
<feature type="signal peptide" evidence="1">
    <location>
        <begin position="1"/>
        <end position="20"/>
    </location>
</feature>
<comment type="caution">
    <text evidence="2">The sequence shown here is derived from an EMBL/GenBank/DDBJ whole genome shotgun (WGS) entry which is preliminary data.</text>
</comment>
<gene>
    <name evidence="2" type="ORF">Cco03nite_55050</name>
</gene>
<evidence type="ECO:0000256" key="1">
    <source>
        <dbReference type="SAM" id="SignalP"/>
    </source>
</evidence>
<dbReference type="AlphaFoldDB" id="A0A8J3L9N0"/>
<name>A0A8J3L9N0_9ACTN</name>
<evidence type="ECO:0008006" key="4">
    <source>
        <dbReference type="Google" id="ProtNLM"/>
    </source>
</evidence>
<keyword evidence="3" id="KW-1185">Reference proteome</keyword>
<dbReference type="EMBL" id="BONI01000053">
    <property type="protein sequence ID" value="GIG08805.1"/>
    <property type="molecule type" value="Genomic_DNA"/>
</dbReference>
<organism evidence="2 3">
    <name type="scientific">Catellatospora coxensis</name>
    <dbReference type="NCBI Taxonomy" id="310354"/>
    <lineage>
        <taxon>Bacteria</taxon>
        <taxon>Bacillati</taxon>
        <taxon>Actinomycetota</taxon>
        <taxon>Actinomycetes</taxon>
        <taxon>Micromonosporales</taxon>
        <taxon>Micromonosporaceae</taxon>
        <taxon>Catellatospora</taxon>
    </lineage>
</organism>